<dbReference type="PRINTS" id="PR00507">
    <property type="entry name" value="N12N6MTFRASE"/>
</dbReference>
<dbReference type="GO" id="GO:0006304">
    <property type="term" value="P:DNA modification"/>
    <property type="evidence" value="ECO:0007669"/>
    <property type="project" value="InterPro"/>
</dbReference>
<dbReference type="SUPFAM" id="SSF52540">
    <property type="entry name" value="P-loop containing nucleoside triphosphate hydrolases"/>
    <property type="match status" value="1"/>
</dbReference>
<feature type="domain" description="Type II methyltransferase M.TaqI-like" evidence="2">
    <location>
        <begin position="1265"/>
        <end position="1355"/>
    </location>
</feature>
<dbReference type="Pfam" id="PF07669">
    <property type="entry name" value="Eco57I"/>
    <property type="match status" value="1"/>
</dbReference>
<dbReference type="Gene3D" id="3.40.50.300">
    <property type="entry name" value="P-loop containing nucleotide triphosphate hydrolases"/>
    <property type="match status" value="1"/>
</dbReference>
<dbReference type="InterPro" id="IPR006935">
    <property type="entry name" value="Helicase/UvrB_N"/>
</dbReference>
<evidence type="ECO:0000259" key="2">
    <source>
        <dbReference type="Pfam" id="PF07669"/>
    </source>
</evidence>
<dbReference type="Gene3D" id="3.40.50.150">
    <property type="entry name" value="Vaccinia Virus protein VP39"/>
    <property type="match status" value="1"/>
</dbReference>
<evidence type="ECO:0000313" key="3">
    <source>
        <dbReference type="EMBL" id="QHT89506.1"/>
    </source>
</evidence>
<dbReference type="GO" id="GO:0008168">
    <property type="term" value="F:methyltransferase activity"/>
    <property type="evidence" value="ECO:0007669"/>
    <property type="project" value="InterPro"/>
</dbReference>
<dbReference type="GO" id="GO:0032259">
    <property type="term" value="P:methylation"/>
    <property type="evidence" value="ECO:0007669"/>
    <property type="project" value="InterPro"/>
</dbReference>
<dbReference type="InterPro" id="IPR029063">
    <property type="entry name" value="SAM-dependent_MTases_sf"/>
</dbReference>
<proteinExistence type="predicted"/>
<dbReference type="GO" id="GO:0005524">
    <property type="term" value="F:ATP binding"/>
    <property type="evidence" value="ECO:0007669"/>
    <property type="project" value="InterPro"/>
</dbReference>
<dbReference type="InterPro" id="IPR002052">
    <property type="entry name" value="DNA_methylase_N6_adenine_CS"/>
</dbReference>
<dbReference type="CDD" id="cd02440">
    <property type="entry name" value="AdoMet_MTases"/>
    <property type="match status" value="1"/>
</dbReference>
<feature type="domain" description="Helicase/UvrB N-terminal" evidence="1">
    <location>
        <begin position="269"/>
        <end position="487"/>
    </location>
</feature>
<dbReference type="Pfam" id="PF04851">
    <property type="entry name" value="ResIII"/>
    <property type="match status" value="1"/>
</dbReference>
<organism evidence="3">
    <name type="scientific">viral metagenome</name>
    <dbReference type="NCBI Taxonomy" id="1070528"/>
    <lineage>
        <taxon>unclassified sequences</taxon>
        <taxon>metagenomes</taxon>
        <taxon>organismal metagenomes</taxon>
    </lineage>
</organism>
<dbReference type="InterPro" id="IPR011639">
    <property type="entry name" value="MethylTrfase_TaqI-like_dom"/>
</dbReference>
<reference evidence="3" key="1">
    <citation type="journal article" date="2020" name="Nature">
        <title>Giant virus diversity and host interactions through global metagenomics.</title>
        <authorList>
            <person name="Schulz F."/>
            <person name="Roux S."/>
            <person name="Paez-Espino D."/>
            <person name="Jungbluth S."/>
            <person name="Walsh D.A."/>
            <person name="Denef V.J."/>
            <person name="McMahon K.D."/>
            <person name="Konstantinidis K.T."/>
            <person name="Eloe-Fadrosh E.A."/>
            <person name="Kyrpides N.C."/>
            <person name="Woyke T."/>
        </authorList>
    </citation>
    <scope>NUCLEOTIDE SEQUENCE</scope>
    <source>
        <strain evidence="3">GVMAG-M-3300023184-60</strain>
    </source>
</reference>
<evidence type="ECO:0000259" key="1">
    <source>
        <dbReference type="Pfam" id="PF04851"/>
    </source>
</evidence>
<name>A0A6C0IAX5_9ZZZZ</name>
<sequence length="1585" mass="185957">MSQKIKEFIKEIKKYETAEKLIKGYKPNGVKKVIDDLNKLNEDNNKSRQGFIYEKLWDICVKLGITDLTYKDKDKDTTHGIGNINNKNDAEFKTIDKFFDAYIEEKVISGNSGGYSDITFENENKKENKKILYLVSVKYIDVVGKSIKDFDIQNLCTIIKDREEEYIKKNKDDKDMKNYEIKTLLFVKNKKDFKKLCNNANKSSNLLIKYISPNGNYENVYDLVDLEIYYNKLKKLLELYDYWKDEQCINDFKEGYLAIKDKKIPFIPRFHQELFIEKINALINTFSFSNKDDKKILVGAIPRSGKTYIMAGTILRHVKEHTRKELKNRVTKRTFNNYVIITPAPNETLKQYEEAFNEHIDFDRYNIKAKTINISDKIDFNIHNDDTPTSKRIEKHIVYLISKQRLENISGRANIDNEDEEDEVKGREKADKYKENIENYFGKEDNNIKIIFMDEAHFGMSTAIAKEIVDTMNTNKSVKIFVTATYNKPQNIYHVKEKNLIKWDLDDIKLLKDMSTEGLEKGEVIKDFRKVLDQFSKKFGVNILNKVLKNNGWDWYGITHNELSSKVITKVLNNNKHIIDNIIKQYMHFPQPYMITAVWDKEFYDKEKEKLLDTEGNILKDYGFDMGKLFEPNKSNNSFVNEEQLVQLLHYYFGYPDTDKKYDIQYQYKMNGILPRIERICNHKCRTLQTKSHKTTQLWFLPHDHIAKIINALLHLLSGSKFKYIFEKYVFYIAVDIRGIKDADKYKDKDEDHIRYMGKAGDIKKDIKDIEKEIKDTNNYEGLIILTGKRLQLGISLENVDIVALFTNINASDAIYQMIFRSMTEVDNDDVCDGSSFCSKKKYGFMVDLNPQRTIYTLEYFADRITNKGDKDDRENKEDRFNSISKLINIDKDKLTNKDDNATDAENIKFTKEFFDKLTSSWEANTENIKNILIKQDIFSDDVKTILKENEKFDFSRLFKNDKTAGKALVVKSDLAFVLKNIYTLQPKKGKKEVKEPNIIDIWIDILSETISILSFISSYYKNEFECIFVDDKRKDFNYEILKIFEELNDDKELKVMFIYFLKKRVIKKEAIGGDEDNFDKNLFDMIYDIIKLINKKQSGGQVISVNEIIHMRKQKIYNIKKIDELLEFINANLAPKEVEKKERGEVFTPMKLVNEMLDKLPQEVWSDEKKKWLDPATGMGNFPVAVYIRLMEGLKKRIGNEEERRRHILQNMLYMVELDKGNVFMLKKIFCGKGGGGGTYKLNIFEGSFIDFKTATIVLPPKEEIDIKFDVILGNPPFQYKEGDTQAQPIWHLFVERSYELLENNGYLLIIHPSGWRDISGKGKGKKRNVFDFMKEHNLIYLNMNDFETGKKIFGVGTNFDYYVVQNTLTNSNKTIINDIDNTKGDEEEYEIDLNNWDFIPSGKFKDFKKIIATKKEEKVNVLNESLYHTQRDEMSDTKTEFPCCYSITIKDAMKYKYSLRDKGGHFGVPKVIWSNGAGTYPIVDKEGKYGLTQYCYAIIDDTKNLNAIKKAMDNPAFIKLMKYLSFKEDHKYNYKIISLFKKDFYNYFLDKKLSGGMQGMKYIRKIAKVYNKSTIYLDRHHRA</sequence>
<protein>
    <submittedName>
        <fullName evidence="3">Uncharacterized protein</fullName>
    </submittedName>
</protein>
<dbReference type="PROSITE" id="PS00092">
    <property type="entry name" value="N6_MTASE"/>
    <property type="match status" value="1"/>
</dbReference>
<dbReference type="InterPro" id="IPR027417">
    <property type="entry name" value="P-loop_NTPase"/>
</dbReference>
<accession>A0A6C0IAX5</accession>
<dbReference type="EMBL" id="MN740141">
    <property type="protein sequence ID" value="QHT89506.1"/>
    <property type="molecule type" value="Genomic_DNA"/>
</dbReference>
<dbReference type="GO" id="GO:0003677">
    <property type="term" value="F:DNA binding"/>
    <property type="evidence" value="ECO:0007669"/>
    <property type="project" value="InterPro"/>
</dbReference>
<dbReference type="GO" id="GO:0016787">
    <property type="term" value="F:hydrolase activity"/>
    <property type="evidence" value="ECO:0007669"/>
    <property type="project" value="InterPro"/>
</dbReference>
<dbReference type="SUPFAM" id="SSF53335">
    <property type="entry name" value="S-adenosyl-L-methionine-dependent methyltransferases"/>
    <property type="match status" value="1"/>
</dbReference>